<dbReference type="RefSeq" id="WP_115840525.1">
    <property type="nucleotide sequence ID" value="NZ_CP046603.1"/>
</dbReference>
<dbReference type="PANTHER" id="PTHR33751:SF9">
    <property type="entry name" value="CYTOCHROME C4"/>
    <property type="match status" value="1"/>
</dbReference>
<keyword evidence="5" id="KW-0408">Iron</keyword>
<dbReference type="EMBL" id="QTJR01000001">
    <property type="protein sequence ID" value="RDY69305.1"/>
    <property type="molecule type" value="Genomic_DNA"/>
</dbReference>
<dbReference type="AlphaFoldDB" id="A0A3D8VIZ7"/>
<reference evidence="8 9" key="1">
    <citation type="submission" date="2018-08" db="EMBL/GenBank/DDBJ databases">
        <title>Lysobacter soli KCTC 22011, whole genome shotgun sequence.</title>
        <authorList>
            <person name="Zhang X."/>
            <person name="Feng G."/>
            <person name="Zhu H."/>
        </authorList>
    </citation>
    <scope>NUCLEOTIDE SEQUENCE [LARGE SCALE GENOMIC DNA]</scope>
    <source>
        <strain evidence="8 9">KCTC 22011</strain>
    </source>
</reference>
<keyword evidence="1" id="KW-0813">Transport</keyword>
<dbReference type="OrthoDB" id="9796421at2"/>
<dbReference type="PANTHER" id="PTHR33751">
    <property type="entry name" value="CBB3-TYPE CYTOCHROME C OXIDASE SUBUNIT FIXP"/>
    <property type="match status" value="1"/>
</dbReference>
<accession>A0A3D8VIZ7</accession>
<dbReference type="Pfam" id="PF00034">
    <property type="entry name" value="Cytochrom_C"/>
    <property type="match status" value="1"/>
</dbReference>
<evidence type="ECO:0000256" key="2">
    <source>
        <dbReference type="ARBA" id="ARBA00022617"/>
    </source>
</evidence>
<evidence type="ECO:0000256" key="6">
    <source>
        <dbReference type="SAM" id="MobiDB-lite"/>
    </source>
</evidence>
<feature type="chain" id="PRO_5043388761" evidence="7">
    <location>
        <begin position="23"/>
        <end position="151"/>
    </location>
</feature>
<keyword evidence="7" id="KW-0732">Signal</keyword>
<organism evidence="8 9">
    <name type="scientific">Lysobacter soli</name>
    <dbReference type="NCBI Taxonomy" id="453783"/>
    <lineage>
        <taxon>Bacteria</taxon>
        <taxon>Pseudomonadati</taxon>
        <taxon>Pseudomonadota</taxon>
        <taxon>Gammaproteobacteria</taxon>
        <taxon>Lysobacterales</taxon>
        <taxon>Lysobacteraceae</taxon>
        <taxon>Lysobacter</taxon>
    </lineage>
</organism>
<dbReference type="InterPro" id="IPR009056">
    <property type="entry name" value="Cyt_c-like_dom"/>
</dbReference>
<protein>
    <submittedName>
        <fullName evidence="8">Cytochrome c</fullName>
    </submittedName>
</protein>
<dbReference type="GO" id="GO:0046872">
    <property type="term" value="F:metal ion binding"/>
    <property type="evidence" value="ECO:0007669"/>
    <property type="project" value="UniProtKB-KW"/>
</dbReference>
<dbReference type="Proteomes" id="UP000256829">
    <property type="component" value="Unassembled WGS sequence"/>
</dbReference>
<feature type="region of interest" description="Disordered" evidence="6">
    <location>
        <begin position="29"/>
        <end position="50"/>
    </location>
</feature>
<evidence type="ECO:0000313" key="9">
    <source>
        <dbReference type="Proteomes" id="UP000256829"/>
    </source>
</evidence>
<dbReference type="GO" id="GO:0020037">
    <property type="term" value="F:heme binding"/>
    <property type="evidence" value="ECO:0007669"/>
    <property type="project" value="InterPro"/>
</dbReference>
<evidence type="ECO:0000256" key="1">
    <source>
        <dbReference type="ARBA" id="ARBA00022448"/>
    </source>
</evidence>
<keyword evidence="4" id="KW-0249">Electron transport</keyword>
<keyword evidence="3" id="KW-0479">Metal-binding</keyword>
<evidence type="ECO:0000256" key="3">
    <source>
        <dbReference type="ARBA" id="ARBA00022723"/>
    </source>
</evidence>
<dbReference type="InterPro" id="IPR050597">
    <property type="entry name" value="Cytochrome_c_Oxidase_Subunit"/>
</dbReference>
<dbReference type="InterPro" id="IPR036909">
    <property type="entry name" value="Cyt_c-like_dom_sf"/>
</dbReference>
<evidence type="ECO:0000256" key="7">
    <source>
        <dbReference type="SAM" id="SignalP"/>
    </source>
</evidence>
<dbReference type="GO" id="GO:0009055">
    <property type="term" value="F:electron transfer activity"/>
    <property type="evidence" value="ECO:0007669"/>
    <property type="project" value="InterPro"/>
</dbReference>
<keyword evidence="9" id="KW-1185">Reference proteome</keyword>
<feature type="compositionally biased region" description="Basic and acidic residues" evidence="6">
    <location>
        <begin position="30"/>
        <end position="41"/>
    </location>
</feature>
<name>A0A3D8VIZ7_9GAMM</name>
<dbReference type="SUPFAM" id="SSF46626">
    <property type="entry name" value="Cytochrome c"/>
    <property type="match status" value="1"/>
</dbReference>
<comment type="caution">
    <text evidence="8">The sequence shown here is derived from an EMBL/GenBank/DDBJ whole genome shotgun (WGS) entry which is preliminary data.</text>
</comment>
<proteinExistence type="predicted"/>
<dbReference type="Gene3D" id="1.10.760.10">
    <property type="entry name" value="Cytochrome c-like domain"/>
    <property type="match status" value="1"/>
</dbReference>
<dbReference type="PROSITE" id="PS51007">
    <property type="entry name" value="CYTC"/>
    <property type="match status" value="1"/>
</dbReference>
<evidence type="ECO:0000313" key="8">
    <source>
        <dbReference type="EMBL" id="RDY69305.1"/>
    </source>
</evidence>
<feature type="signal peptide" evidence="7">
    <location>
        <begin position="1"/>
        <end position="22"/>
    </location>
</feature>
<sequence length="151" mass="15796">MTNPALTNKFLAIALLASIALAGCSGGDTPAEHSAADRAEGHTSSSAGLPAGHIAAGEKLAQTKGKATGQSCFDCHGAEGNAPIDETYPKLAGQYYDYIAHSLQAYRDGDRDHPLMSSQAKDLTDQQIADLAAYFGSRKGSLQDLHGMHHD</sequence>
<evidence type="ECO:0000256" key="5">
    <source>
        <dbReference type="ARBA" id="ARBA00023004"/>
    </source>
</evidence>
<evidence type="ECO:0000256" key="4">
    <source>
        <dbReference type="ARBA" id="ARBA00022982"/>
    </source>
</evidence>
<keyword evidence="2" id="KW-0349">Heme</keyword>
<gene>
    <name evidence="8" type="ORF">DX912_00585</name>
</gene>